<evidence type="ECO:0000313" key="4">
    <source>
        <dbReference type="Proteomes" id="UP000308054"/>
    </source>
</evidence>
<evidence type="ECO:0000259" key="2">
    <source>
        <dbReference type="Pfam" id="PF12146"/>
    </source>
</evidence>
<keyword evidence="3" id="KW-0378">Hydrolase</keyword>
<gene>
    <name evidence="3" type="ORF">E5163_04680</name>
</gene>
<protein>
    <submittedName>
        <fullName evidence="3">Alpha/beta hydrolase</fullName>
    </submittedName>
</protein>
<keyword evidence="4" id="KW-1185">Reference proteome</keyword>
<name>A0A4S2H4Q8_9PROT</name>
<dbReference type="InterPro" id="IPR051044">
    <property type="entry name" value="MAG_DAG_Lipase"/>
</dbReference>
<dbReference type="Gene3D" id="3.40.50.1820">
    <property type="entry name" value="alpha/beta hydrolase"/>
    <property type="match status" value="1"/>
</dbReference>
<dbReference type="GO" id="GO:0016787">
    <property type="term" value="F:hydrolase activity"/>
    <property type="evidence" value="ECO:0007669"/>
    <property type="project" value="UniProtKB-KW"/>
</dbReference>
<feature type="compositionally biased region" description="Low complexity" evidence="1">
    <location>
        <begin position="8"/>
        <end position="27"/>
    </location>
</feature>
<dbReference type="InterPro" id="IPR022742">
    <property type="entry name" value="Hydrolase_4"/>
</dbReference>
<proteinExistence type="predicted"/>
<feature type="region of interest" description="Disordered" evidence="1">
    <location>
        <begin position="1"/>
        <end position="45"/>
    </location>
</feature>
<dbReference type="EMBL" id="SRXW01000001">
    <property type="protein sequence ID" value="TGY90418.1"/>
    <property type="molecule type" value="Genomic_DNA"/>
</dbReference>
<dbReference type="Pfam" id="PF12146">
    <property type="entry name" value="Hydrolase_4"/>
    <property type="match status" value="1"/>
</dbReference>
<sequence length="364" mass="40347">MRWPGSMSCPGRSPGWRSGRSRLPPSSVRARFSPKACPQARPGASRLEEKGAMMSQDFAIDYLLSPTGARLAARVKPAQGQPRAIVMIHHGLAEHAGRYARFADFLSARGFHVCAHDHRGHGKTEAPDAPRGVFSLEGNGWDKVMADAIFLRGYMNERFGDLPTIVFGHSMGGVVAMNHAQDEHRRLAGVAVWNSNLALGGMTGLMRAVLWTEGLFKKETEISTWLNALTFDQFGKQVKHRRTPQDWLSRIPEEVDAYIADPDAGWRPTISLWKDLVTGFERAEDGARIEAMRRDLPIHLAGGGADPATDNGKAVRKFAERLKADRFTDLTLRIDPKGRHETLNDLGREAAMDDFADWADRVAM</sequence>
<dbReference type="InterPro" id="IPR029058">
    <property type="entry name" value="AB_hydrolase_fold"/>
</dbReference>
<evidence type="ECO:0000256" key="1">
    <source>
        <dbReference type="SAM" id="MobiDB-lite"/>
    </source>
</evidence>
<dbReference type="AlphaFoldDB" id="A0A4S2H4Q8"/>
<feature type="domain" description="Serine aminopeptidase S33" evidence="2">
    <location>
        <begin position="81"/>
        <end position="346"/>
    </location>
</feature>
<organism evidence="3 4">
    <name type="scientific">Marinicauda algicola</name>
    <dbReference type="NCBI Taxonomy" id="2029849"/>
    <lineage>
        <taxon>Bacteria</taxon>
        <taxon>Pseudomonadati</taxon>
        <taxon>Pseudomonadota</taxon>
        <taxon>Alphaproteobacteria</taxon>
        <taxon>Maricaulales</taxon>
        <taxon>Maricaulaceae</taxon>
        <taxon>Marinicauda</taxon>
    </lineage>
</organism>
<dbReference type="Proteomes" id="UP000308054">
    <property type="component" value="Unassembled WGS sequence"/>
</dbReference>
<evidence type="ECO:0000313" key="3">
    <source>
        <dbReference type="EMBL" id="TGY90418.1"/>
    </source>
</evidence>
<dbReference type="SUPFAM" id="SSF53474">
    <property type="entry name" value="alpha/beta-Hydrolases"/>
    <property type="match status" value="1"/>
</dbReference>
<dbReference type="PANTHER" id="PTHR11614">
    <property type="entry name" value="PHOSPHOLIPASE-RELATED"/>
    <property type="match status" value="1"/>
</dbReference>
<comment type="caution">
    <text evidence="3">The sequence shown here is derived from an EMBL/GenBank/DDBJ whole genome shotgun (WGS) entry which is preliminary data.</text>
</comment>
<accession>A0A4S2H4Q8</accession>
<reference evidence="3 4" key="1">
    <citation type="journal article" date="2017" name="Int. J. Syst. Evol. Microbiol.">
        <title>Marinicauda algicola sp. nov., isolated from a marine red alga Rhodosorus marinus.</title>
        <authorList>
            <person name="Jeong S.E."/>
            <person name="Jeon S.H."/>
            <person name="Chun B.H."/>
            <person name="Kim D.W."/>
            <person name="Jeon C.O."/>
        </authorList>
    </citation>
    <scope>NUCLEOTIDE SEQUENCE [LARGE SCALE GENOMIC DNA]</scope>
    <source>
        <strain evidence="3 4">JCM 31718</strain>
    </source>
</reference>